<dbReference type="FunFam" id="1.10.510.10:FF:000571">
    <property type="entry name" value="Maternal embryonic leucine zipper kinase"/>
    <property type="match status" value="1"/>
</dbReference>
<feature type="active site" description="Proton acceptor" evidence="6">
    <location>
        <position position="127"/>
    </location>
</feature>
<feature type="binding site" evidence="7">
    <location>
        <position position="145"/>
    </location>
    <ligand>
        <name>ATP</name>
        <dbReference type="ChEBI" id="CHEBI:30616"/>
    </ligand>
</feature>
<gene>
    <name evidence="12" type="ORF">TRFO_31479</name>
</gene>
<evidence type="ECO:0000313" key="13">
    <source>
        <dbReference type="Proteomes" id="UP000179807"/>
    </source>
</evidence>
<dbReference type="Pfam" id="PF00069">
    <property type="entry name" value="Pkinase"/>
    <property type="match status" value="1"/>
</dbReference>
<keyword evidence="5 7" id="KW-0067">ATP-binding</keyword>
<dbReference type="FunFam" id="3.30.200.20:FF:000042">
    <property type="entry name" value="Aurora kinase A"/>
    <property type="match status" value="1"/>
</dbReference>
<feature type="cross-link" description="Glycyl lysine isopeptide (Lys-Gly) (interchain with G-Cter in SUMO2)" evidence="8">
    <location>
        <position position="129"/>
    </location>
</feature>
<evidence type="ECO:0000256" key="1">
    <source>
        <dbReference type="ARBA" id="ARBA00022527"/>
    </source>
</evidence>
<name>A0A1J4JRB0_9EUKA</name>
<feature type="domain" description="Protein kinase" evidence="11">
    <location>
        <begin position="6"/>
        <end position="257"/>
    </location>
</feature>
<dbReference type="VEuPathDB" id="TrichDB:TRFO_31479"/>
<keyword evidence="3 7" id="KW-0547">Nucleotide-binding</keyword>
<evidence type="ECO:0000256" key="5">
    <source>
        <dbReference type="ARBA" id="ARBA00022840"/>
    </source>
</evidence>
<dbReference type="GO" id="GO:0004674">
    <property type="term" value="F:protein serine/threonine kinase activity"/>
    <property type="evidence" value="ECO:0007669"/>
    <property type="project" value="UniProtKB-KW"/>
</dbReference>
<keyword evidence="4 12" id="KW-0418">Kinase</keyword>
<proteinExistence type="inferred from homology"/>
<dbReference type="PROSITE" id="PS50011">
    <property type="entry name" value="PROTEIN_KINASE_DOM"/>
    <property type="match status" value="1"/>
</dbReference>
<dbReference type="PROSITE" id="PS00108">
    <property type="entry name" value="PROTEIN_KINASE_ST"/>
    <property type="match status" value="1"/>
</dbReference>
<dbReference type="Proteomes" id="UP000179807">
    <property type="component" value="Unassembled WGS sequence"/>
</dbReference>
<evidence type="ECO:0000256" key="8">
    <source>
        <dbReference type="PIRSR" id="PIRSR630616-3"/>
    </source>
</evidence>
<dbReference type="EMBL" id="MLAK01000902">
    <property type="protein sequence ID" value="OHT01649.1"/>
    <property type="molecule type" value="Genomic_DNA"/>
</dbReference>
<evidence type="ECO:0000256" key="7">
    <source>
        <dbReference type="PIRSR" id="PIRSR630616-2"/>
    </source>
</evidence>
<evidence type="ECO:0000256" key="9">
    <source>
        <dbReference type="PROSITE-ProRule" id="PRU10141"/>
    </source>
</evidence>
<dbReference type="PROSITE" id="PS00107">
    <property type="entry name" value="PROTEIN_KINASE_ATP"/>
    <property type="match status" value="1"/>
</dbReference>
<keyword evidence="2" id="KW-0808">Transferase</keyword>
<evidence type="ECO:0000256" key="10">
    <source>
        <dbReference type="RuleBase" id="RU000304"/>
    </source>
</evidence>
<evidence type="ECO:0000259" key="11">
    <source>
        <dbReference type="PROSITE" id="PS50011"/>
    </source>
</evidence>
<evidence type="ECO:0000256" key="6">
    <source>
        <dbReference type="PIRSR" id="PIRSR630616-1"/>
    </source>
</evidence>
<dbReference type="GeneID" id="94842660"/>
<feature type="binding site" evidence="7 9">
    <location>
        <position position="35"/>
    </location>
    <ligand>
        <name>ATP</name>
        <dbReference type="ChEBI" id="CHEBI:30616"/>
    </ligand>
</feature>
<dbReference type="Gene3D" id="1.10.510.10">
    <property type="entry name" value="Transferase(Phosphotransferase) domain 1"/>
    <property type="match status" value="1"/>
</dbReference>
<dbReference type="SUPFAM" id="SSF56112">
    <property type="entry name" value="Protein kinase-like (PK-like)"/>
    <property type="match status" value="1"/>
</dbReference>
<dbReference type="InterPro" id="IPR011009">
    <property type="entry name" value="Kinase-like_dom_sf"/>
</dbReference>
<protein>
    <submittedName>
        <fullName evidence="12">CAMK family protein kinase</fullName>
    </submittedName>
</protein>
<dbReference type="AlphaFoldDB" id="A0A1J4JRB0"/>
<dbReference type="GO" id="GO:0005524">
    <property type="term" value="F:ATP binding"/>
    <property type="evidence" value="ECO:0007669"/>
    <property type="project" value="UniProtKB-UniRule"/>
</dbReference>
<dbReference type="InterPro" id="IPR030616">
    <property type="entry name" value="Aur-like"/>
</dbReference>
<comment type="caution">
    <text evidence="12">The sequence shown here is derived from an EMBL/GenBank/DDBJ whole genome shotgun (WGS) entry which is preliminary data.</text>
</comment>
<dbReference type="PANTHER" id="PTHR24350">
    <property type="entry name" value="SERINE/THREONINE-PROTEIN KINASE IAL-RELATED"/>
    <property type="match status" value="1"/>
</dbReference>
<comment type="similarity">
    <text evidence="10">Belongs to the protein kinase superfamily.</text>
</comment>
<keyword evidence="1 10" id="KW-0723">Serine/threonine-protein kinase</keyword>
<feature type="binding site" evidence="7">
    <location>
        <begin position="131"/>
        <end position="132"/>
    </location>
    <ligand>
        <name>ATP</name>
        <dbReference type="ChEBI" id="CHEBI:30616"/>
    </ligand>
</feature>
<dbReference type="InterPro" id="IPR017441">
    <property type="entry name" value="Protein_kinase_ATP_BS"/>
</dbReference>
<accession>A0A1J4JRB0</accession>
<organism evidence="12 13">
    <name type="scientific">Tritrichomonas foetus</name>
    <dbReference type="NCBI Taxonomy" id="1144522"/>
    <lineage>
        <taxon>Eukaryota</taxon>
        <taxon>Metamonada</taxon>
        <taxon>Parabasalia</taxon>
        <taxon>Tritrichomonadida</taxon>
        <taxon>Tritrichomonadidae</taxon>
        <taxon>Tritrichomonas</taxon>
    </lineage>
</organism>
<dbReference type="SMART" id="SM00220">
    <property type="entry name" value="S_TKc"/>
    <property type="match status" value="1"/>
</dbReference>
<dbReference type="RefSeq" id="XP_068354785.1">
    <property type="nucleotide sequence ID" value="XM_068507956.1"/>
</dbReference>
<sequence>MITDFYVDWSEIGRGSFGSVYRAFEKRTHHQVAIKVIDKSNNATLERTRKVLPVCLKLDHPFVVHYFEYFEDEAKIYIVMEYVPSGTLLSFINASRRLNELQIKVYALQILEILDYLHTDMKMVHRDLKTENFLIDKYGNLRLTDFGFSKLFENDKKVTQTLCGSPLYAAPEIIMNSEYNSSADIWSAGVIIYGMAYGELPFDSKSISQSFQQVVLKEPRYNDTSVNPQLNDLIRQMLIKSPQNRITLKNIRSHPFMIQYKIPRLQMINTNELYQIVLFQMVKLKFIEADVVKAVTNQKVCHESAVYKILSNDRLHLELNKIKDMPHVPLTSILPKTTKLALAPSVKAGTTSLRASRAATIATRSSPAVLKGLLLSGNMSPIRHLRNPTEPSGGILSNNVCAQNSVQGTLHDSFQNAFNDSFQNVTPNTSGKMPQLRRRTRGATLSIKMTNQDGKSLILPSVSPK</sequence>
<evidence type="ECO:0000256" key="3">
    <source>
        <dbReference type="ARBA" id="ARBA00022741"/>
    </source>
</evidence>
<dbReference type="InterPro" id="IPR008271">
    <property type="entry name" value="Ser/Thr_kinase_AS"/>
</dbReference>
<dbReference type="InterPro" id="IPR000719">
    <property type="entry name" value="Prot_kinase_dom"/>
</dbReference>
<reference evidence="12" key="1">
    <citation type="submission" date="2016-10" db="EMBL/GenBank/DDBJ databases">
        <authorList>
            <person name="Benchimol M."/>
            <person name="Almeida L.G."/>
            <person name="Vasconcelos A.T."/>
            <person name="Perreira-Neves A."/>
            <person name="Rosa I.A."/>
            <person name="Tasca T."/>
            <person name="Bogo M.R."/>
            <person name="de Souza W."/>
        </authorList>
    </citation>
    <scope>NUCLEOTIDE SEQUENCE [LARGE SCALE GENOMIC DNA]</scope>
    <source>
        <strain evidence="12">K</strain>
    </source>
</reference>
<evidence type="ECO:0000256" key="2">
    <source>
        <dbReference type="ARBA" id="ARBA00022679"/>
    </source>
</evidence>
<keyword evidence="13" id="KW-1185">Reference proteome</keyword>
<evidence type="ECO:0000313" key="12">
    <source>
        <dbReference type="EMBL" id="OHT01649.1"/>
    </source>
</evidence>
<evidence type="ECO:0000256" key="4">
    <source>
        <dbReference type="ARBA" id="ARBA00022777"/>
    </source>
</evidence>